<dbReference type="RefSeq" id="WP_206593030.1">
    <property type="nucleotide sequence ID" value="NZ_JAFKCS010000003.1"/>
</dbReference>
<evidence type="ECO:0000256" key="3">
    <source>
        <dbReference type="ARBA" id="ARBA00023163"/>
    </source>
</evidence>
<dbReference type="Proteomes" id="UP000663992">
    <property type="component" value="Unassembled WGS sequence"/>
</dbReference>
<dbReference type="Gene3D" id="1.10.10.60">
    <property type="entry name" value="Homeodomain-like"/>
    <property type="match status" value="1"/>
</dbReference>
<gene>
    <name evidence="5" type="ORF">J0A65_04995</name>
</gene>
<dbReference type="InterPro" id="IPR018060">
    <property type="entry name" value="HTH_AraC"/>
</dbReference>
<keyword evidence="1" id="KW-0805">Transcription regulation</keyword>
<dbReference type="PANTHER" id="PTHR46796">
    <property type="entry name" value="HTH-TYPE TRANSCRIPTIONAL ACTIVATOR RHAS-RELATED"/>
    <property type="match status" value="1"/>
</dbReference>
<evidence type="ECO:0000313" key="5">
    <source>
        <dbReference type="EMBL" id="MBN7819210.1"/>
    </source>
</evidence>
<proteinExistence type="predicted"/>
<accession>A0ABS3CRD1</accession>
<keyword evidence="3" id="KW-0804">Transcription</keyword>
<keyword evidence="2" id="KW-0238">DNA-binding</keyword>
<evidence type="ECO:0000256" key="1">
    <source>
        <dbReference type="ARBA" id="ARBA00023015"/>
    </source>
</evidence>
<feature type="domain" description="HTH araC/xylS-type" evidence="4">
    <location>
        <begin position="131"/>
        <end position="234"/>
    </location>
</feature>
<dbReference type="SMART" id="SM00342">
    <property type="entry name" value="HTH_ARAC"/>
    <property type="match status" value="1"/>
</dbReference>
<reference evidence="5 6" key="1">
    <citation type="submission" date="2021-03" db="EMBL/GenBank/DDBJ databases">
        <title>novel species isolated from a fishpond in China.</title>
        <authorList>
            <person name="Lu H."/>
            <person name="Cai Z."/>
        </authorList>
    </citation>
    <scope>NUCLEOTIDE SEQUENCE [LARGE SCALE GENOMIC DNA]</scope>
    <source>
        <strain evidence="5 6">Y57</strain>
    </source>
</reference>
<comment type="caution">
    <text evidence="5">The sequence shown here is derived from an EMBL/GenBank/DDBJ whole genome shotgun (WGS) entry which is preliminary data.</text>
</comment>
<dbReference type="Pfam" id="PF12833">
    <property type="entry name" value="HTH_18"/>
    <property type="match status" value="1"/>
</dbReference>
<name>A0ABS3CRD1_9ALTE</name>
<evidence type="ECO:0000313" key="6">
    <source>
        <dbReference type="Proteomes" id="UP000663992"/>
    </source>
</evidence>
<dbReference type="InterPro" id="IPR050204">
    <property type="entry name" value="AraC_XylS_family_regulators"/>
</dbReference>
<dbReference type="PROSITE" id="PS01124">
    <property type="entry name" value="HTH_ARAC_FAMILY_2"/>
    <property type="match status" value="1"/>
</dbReference>
<evidence type="ECO:0000259" key="4">
    <source>
        <dbReference type="PROSITE" id="PS01124"/>
    </source>
</evidence>
<keyword evidence="6" id="KW-1185">Reference proteome</keyword>
<dbReference type="EMBL" id="JAFKCS010000003">
    <property type="protein sequence ID" value="MBN7819210.1"/>
    <property type="molecule type" value="Genomic_DNA"/>
</dbReference>
<protein>
    <submittedName>
        <fullName evidence="5">Helix-turn-helix transcriptional regulator</fullName>
    </submittedName>
</protein>
<evidence type="ECO:0000256" key="2">
    <source>
        <dbReference type="ARBA" id="ARBA00023125"/>
    </source>
</evidence>
<sequence length="239" mass="26522">MLLTEKPQSMVQFAPGMVVAYGQAIDAIIHHHPLWQLCLPSEASLLDGQPLSAGAVIAPNIPHKLVMPNGWVILAEPQSLLGEAISQLPPTIPPIIDASNWLTLLQQLHVYPKLTEALQYNPYLCQDPRLQKLLAKLDACFGSECLKPEQWRASQVADWLALSESRFLHLVKAELGMAWRPYLLWRRLICAMQAIRKGMSSTQAAHLAGFSDSAHLSRTVKATFGMTSKQLLQSFQKQG</sequence>
<organism evidence="5 6">
    <name type="scientific">Bowmanella yangjiangensis</name>
    <dbReference type="NCBI Taxonomy" id="2811230"/>
    <lineage>
        <taxon>Bacteria</taxon>
        <taxon>Pseudomonadati</taxon>
        <taxon>Pseudomonadota</taxon>
        <taxon>Gammaproteobacteria</taxon>
        <taxon>Alteromonadales</taxon>
        <taxon>Alteromonadaceae</taxon>
        <taxon>Bowmanella</taxon>
    </lineage>
</organism>